<dbReference type="RefSeq" id="WP_106893769.1">
    <property type="nucleotide sequence ID" value="NZ_CP027860.1"/>
</dbReference>
<feature type="repeat" description="ANK" evidence="3">
    <location>
        <begin position="535"/>
        <end position="569"/>
    </location>
</feature>
<sequence length="1121" mass="119451">MSSFIKQALGVLLSARYFLPAVAFGAIGIYLDHPSVLALLLGVQPLFAAAATRALGYELEESLLTLVLRRGSVLLGWLLVFAILVAFAVGWPLMQLLAKGGLTYAMVLSVGFLLCLFALVPFWPVFGLALLWDDAYPDQGGVSWMGTAWVRITAFARHLTNGPHPLSGAWLTVAFAQSVLAAGALLLAGIGDVLPSEFRTLGLWVYLLALSPLAHLVTLWCVERLLIGEEDEIDETALPPPAPEERLAPTLDLSTLDDLIPDSGSRNAALLNAAAHGEVDLALRLLREGADPNAEPGPMDKDQRTALMCAALSPDLRLLRELIARGANVNRQQHGLSALLLACRDSVAGRAESVITLLANGANVRQHDTEGHSALHYAAHTVDPTVAAALVDSGADLEWVNRDGYTPLAVAARAGNEAIVKLLLERGARADPERGVPALIAAASAQEDVAPIVKRLLKARARIDARDRLGRTALHAAALHGHGEICELLLAHGIEIDARDSHGVTALMEAARSGSNRVLTRMVFRKPNASFVDAVGRTALHLACQSRQSTLETAQSLLAMGVNTELKTKDGKRAVDYAAQLGRYDFVALIDPEYPLPNAIRESQSLPTALPNQEAHAEERLRLLHEALRLGRLVVARELLGIQPPLPAETLWQMTSTPLAIDSASALECLLTAGLPLDWQGQSLLERALSQDPPALCVADHLLDRGASAGGPMLGCLLAHACPDAQSMERVETVALRLLAAGSDPCSSRDGRSPLHWACALDLGELALQLLARGHDPNSRDRQGDTPLGLLGPRHGLTLAQALLVLGANPEQISRDGQTPLGRALVAKQTDLAYLLNWPDWPLPGRPLRDGDLVDAAKVGDLESVSKLLDLGLHIDARDHQGCSALLRAAGGGHQALLELLLARGADVGLPAHNFATPLSAAIVARRDRAIERLIEHGVNINQPAQDGLTPVMLAAAMGATDLVDRLLAAGADASLQDRFGNTALHAVAMLAWDAYEAEPARSLFARLLDRGCPINERNHDGQNALLVVLGARAQAGQPVPNRQMLGLVDALLARGADLDCQDRRGISVLHAAAMHGSIELVDRLLVAGADVRRRDTLGRSAYDVAVLLGLIDVAQKLKRD</sequence>
<evidence type="ECO:0000313" key="5">
    <source>
        <dbReference type="EMBL" id="AVP99850.1"/>
    </source>
</evidence>
<evidence type="ECO:0000256" key="4">
    <source>
        <dbReference type="SAM" id="Phobius"/>
    </source>
</evidence>
<feature type="repeat" description="ANK" evidence="3">
    <location>
        <begin position="469"/>
        <end position="501"/>
    </location>
</feature>
<organism evidence="5 6">
    <name type="scientific">Ahniella affigens</name>
    <dbReference type="NCBI Taxonomy" id="2021234"/>
    <lineage>
        <taxon>Bacteria</taxon>
        <taxon>Pseudomonadati</taxon>
        <taxon>Pseudomonadota</taxon>
        <taxon>Gammaproteobacteria</taxon>
        <taxon>Lysobacterales</taxon>
        <taxon>Rhodanobacteraceae</taxon>
        <taxon>Ahniella</taxon>
    </lineage>
</organism>
<dbReference type="SUPFAM" id="SSF48403">
    <property type="entry name" value="Ankyrin repeat"/>
    <property type="match status" value="3"/>
</dbReference>
<dbReference type="SMART" id="SM00248">
    <property type="entry name" value="ANK"/>
    <property type="match status" value="19"/>
</dbReference>
<dbReference type="PANTHER" id="PTHR24198">
    <property type="entry name" value="ANKYRIN REPEAT AND PROTEIN KINASE DOMAIN-CONTAINING PROTEIN"/>
    <property type="match status" value="1"/>
</dbReference>
<feature type="repeat" description="ANK" evidence="3">
    <location>
        <begin position="750"/>
        <end position="782"/>
    </location>
</feature>
<feature type="repeat" description="ANK" evidence="3">
    <location>
        <begin position="403"/>
        <end position="435"/>
    </location>
</feature>
<gene>
    <name evidence="5" type="ORF">C7S18_22910</name>
</gene>
<dbReference type="Gene3D" id="1.25.40.20">
    <property type="entry name" value="Ankyrin repeat-containing domain"/>
    <property type="match status" value="7"/>
</dbReference>
<keyword evidence="4" id="KW-0472">Membrane</keyword>
<dbReference type="Pfam" id="PF12796">
    <property type="entry name" value="Ank_2"/>
    <property type="match status" value="4"/>
</dbReference>
<feature type="repeat" description="ANK" evidence="3">
    <location>
        <begin position="370"/>
        <end position="402"/>
    </location>
</feature>
<dbReference type="InterPro" id="IPR036770">
    <property type="entry name" value="Ankyrin_rpt-contain_sf"/>
</dbReference>
<keyword evidence="4" id="KW-1133">Transmembrane helix</keyword>
<feature type="repeat" description="ANK" evidence="3">
    <location>
        <begin position="881"/>
        <end position="913"/>
    </location>
</feature>
<dbReference type="PRINTS" id="PR01415">
    <property type="entry name" value="ANKYRIN"/>
</dbReference>
<dbReference type="PROSITE" id="PS50088">
    <property type="entry name" value="ANK_REPEAT"/>
    <property type="match status" value="9"/>
</dbReference>
<evidence type="ECO:0000256" key="2">
    <source>
        <dbReference type="ARBA" id="ARBA00023043"/>
    </source>
</evidence>
<protein>
    <submittedName>
        <fullName evidence="5">Uncharacterized protein</fullName>
    </submittedName>
</protein>
<dbReference type="PANTHER" id="PTHR24198:SF165">
    <property type="entry name" value="ANKYRIN REPEAT-CONTAINING PROTEIN-RELATED"/>
    <property type="match status" value="1"/>
</dbReference>
<feature type="repeat" description="ANK" evidence="3">
    <location>
        <begin position="302"/>
        <end position="334"/>
    </location>
</feature>
<reference evidence="5 6" key="1">
    <citation type="submission" date="2018-03" db="EMBL/GenBank/DDBJ databases">
        <title>Ahniella affigens gen. nov., sp. nov., a gammaproteobacterium isolated from sandy soil near a stream.</title>
        <authorList>
            <person name="Ko Y."/>
            <person name="Kim J.-H."/>
        </authorList>
    </citation>
    <scope>NUCLEOTIDE SEQUENCE [LARGE SCALE GENOMIC DNA]</scope>
    <source>
        <strain evidence="5 6">D13</strain>
    </source>
</reference>
<accession>A0A2P1PYF2</accession>
<evidence type="ECO:0000313" key="6">
    <source>
        <dbReference type="Proteomes" id="UP000241074"/>
    </source>
</evidence>
<evidence type="ECO:0000256" key="1">
    <source>
        <dbReference type="ARBA" id="ARBA00022737"/>
    </source>
</evidence>
<dbReference type="Proteomes" id="UP000241074">
    <property type="component" value="Chromosome"/>
</dbReference>
<keyword evidence="4" id="KW-0812">Transmembrane</keyword>
<evidence type="ECO:0000256" key="3">
    <source>
        <dbReference type="PROSITE-ProRule" id="PRU00023"/>
    </source>
</evidence>
<dbReference type="AlphaFoldDB" id="A0A2P1PYF2"/>
<feature type="transmembrane region" description="Helical" evidence="4">
    <location>
        <begin position="201"/>
        <end position="220"/>
    </location>
</feature>
<reference evidence="5 6" key="2">
    <citation type="submission" date="2018-03" db="EMBL/GenBank/DDBJ databases">
        <authorList>
            <person name="Keele B.F."/>
        </authorList>
    </citation>
    <scope>NUCLEOTIDE SEQUENCE [LARGE SCALE GENOMIC DNA]</scope>
    <source>
        <strain evidence="5 6">D13</strain>
    </source>
</reference>
<keyword evidence="1" id="KW-0677">Repeat</keyword>
<feature type="repeat" description="ANK" evidence="3">
    <location>
        <begin position="947"/>
        <end position="979"/>
    </location>
</feature>
<dbReference type="Pfam" id="PF00023">
    <property type="entry name" value="Ank"/>
    <property type="match status" value="3"/>
</dbReference>
<keyword evidence="6" id="KW-1185">Reference proteome</keyword>
<dbReference type="InterPro" id="IPR002110">
    <property type="entry name" value="Ankyrin_rpt"/>
</dbReference>
<feature type="transmembrane region" description="Helical" evidence="4">
    <location>
        <begin position="101"/>
        <end position="123"/>
    </location>
</feature>
<proteinExistence type="predicted"/>
<feature type="transmembrane region" description="Helical" evidence="4">
    <location>
        <begin position="169"/>
        <end position="189"/>
    </location>
</feature>
<feature type="repeat" description="ANK" evidence="3">
    <location>
        <begin position="1065"/>
        <end position="1097"/>
    </location>
</feature>
<keyword evidence="2 3" id="KW-0040">ANK repeat</keyword>
<name>A0A2P1PYF2_9GAMM</name>
<dbReference type="OrthoDB" id="8960888at2"/>
<dbReference type="Pfam" id="PF13637">
    <property type="entry name" value="Ank_4"/>
    <property type="match status" value="1"/>
</dbReference>
<dbReference type="KEGG" id="xba:C7S18_22910"/>
<dbReference type="EMBL" id="CP027860">
    <property type="protein sequence ID" value="AVP99850.1"/>
    <property type="molecule type" value="Genomic_DNA"/>
</dbReference>
<dbReference type="PROSITE" id="PS50297">
    <property type="entry name" value="ANK_REP_REGION"/>
    <property type="match status" value="8"/>
</dbReference>
<feature type="transmembrane region" description="Helical" evidence="4">
    <location>
        <begin position="74"/>
        <end position="94"/>
    </location>
</feature>